<evidence type="ECO:0000313" key="5">
    <source>
        <dbReference type="Proteomes" id="UP000184170"/>
    </source>
</evidence>
<feature type="domain" description="DUF4785" evidence="2">
    <location>
        <begin position="28"/>
        <end position="175"/>
    </location>
</feature>
<feature type="signal peptide" evidence="1">
    <location>
        <begin position="1"/>
        <end position="21"/>
    </location>
</feature>
<dbReference type="InterPro" id="IPR031979">
    <property type="entry name" value="DUF4785_N"/>
</dbReference>
<dbReference type="EMBL" id="FQVA01000001">
    <property type="protein sequence ID" value="SHE92539.1"/>
    <property type="molecule type" value="Genomic_DNA"/>
</dbReference>
<name>A0A1M4XGC6_9GAMM</name>
<reference evidence="5" key="1">
    <citation type="submission" date="2016-11" db="EMBL/GenBank/DDBJ databases">
        <authorList>
            <person name="Varghese N."/>
            <person name="Submissions S."/>
        </authorList>
    </citation>
    <scope>NUCLEOTIDE SEQUENCE [LARGE SCALE GENOMIC DNA]</scope>
    <source>
        <strain evidence="5">CGMCC 1.7063</strain>
    </source>
</reference>
<dbReference type="Proteomes" id="UP000184170">
    <property type="component" value="Unassembled WGS sequence"/>
</dbReference>
<evidence type="ECO:0008006" key="6">
    <source>
        <dbReference type="Google" id="ProtNLM"/>
    </source>
</evidence>
<dbReference type="Gene3D" id="2.60.40.3870">
    <property type="entry name" value="Uncharacterised protein PF16024, DUF4785"/>
    <property type="match status" value="1"/>
</dbReference>
<evidence type="ECO:0000313" key="4">
    <source>
        <dbReference type="EMBL" id="SHE92539.1"/>
    </source>
</evidence>
<dbReference type="AlphaFoldDB" id="A0A1M4XGC6"/>
<accession>A0A1M4XGC6</accession>
<evidence type="ECO:0000259" key="2">
    <source>
        <dbReference type="Pfam" id="PF16024"/>
    </source>
</evidence>
<gene>
    <name evidence="4" type="ORF">SAMN04487965_0961</name>
</gene>
<sequence>MKSILIKSLALFCAFTTVATAQEIRNDSRERIHFSQYVEPDVEQRLKDSGSTEHSRVFFRKVSGAELNRGAELVIEAEKAVIQISPLDRGNNGKRVVNSDIPRGMTLSNGTERRRVDDDSIALYRKSQGLRENFPDFYGRAHVMRVPAEMGRGKFTLQANGNARADAEYIVYVLDKHSDTALEVQTPRKRFARGGNLVLEARPSGSAGAKLESIATTLIAPNGQRYDVSGQMSANGYRVSWPIKADAPSVPGELWRIEVRSTLRNARDEAIERVAVVAADIFLQTAKISAVDGGAQKLNLSVDVRDAGRYEVRALVFGRDGAGEYKPILLAYQAEWLDAGLREMQLPIDQSKLEASGLKAPYEVRNIQFLDQGRMSVLEYLDGAWKLD</sequence>
<dbReference type="Pfam" id="PF20943">
    <property type="entry name" value="DUF4785_3rd"/>
    <property type="match status" value="1"/>
</dbReference>
<proteinExistence type="predicted"/>
<feature type="chain" id="PRO_5013268322" description="DUF4785 domain-containing protein" evidence="1">
    <location>
        <begin position="22"/>
        <end position="388"/>
    </location>
</feature>
<dbReference type="OrthoDB" id="6284234at2"/>
<organism evidence="4 5">
    <name type="scientific">Microbulbifer donghaiensis</name>
    <dbReference type="NCBI Taxonomy" id="494016"/>
    <lineage>
        <taxon>Bacteria</taxon>
        <taxon>Pseudomonadati</taxon>
        <taxon>Pseudomonadota</taxon>
        <taxon>Gammaproteobacteria</taxon>
        <taxon>Cellvibrionales</taxon>
        <taxon>Microbulbiferaceae</taxon>
        <taxon>Microbulbifer</taxon>
    </lineage>
</organism>
<dbReference type="Pfam" id="PF16024">
    <property type="entry name" value="DUF4785_1st"/>
    <property type="match status" value="1"/>
</dbReference>
<evidence type="ECO:0000259" key="3">
    <source>
        <dbReference type="Pfam" id="PF20943"/>
    </source>
</evidence>
<keyword evidence="5" id="KW-1185">Reference proteome</keyword>
<protein>
    <recommendedName>
        <fullName evidence="6">DUF4785 domain-containing protein</fullName>
    </recommendedName>
</protein>
<evidence type="ECO:0000256" key="1">
    <source>
        <dbReference type="SAM" id="SignalP"/>
    </source>
</evidence>
<dbReference type="InterPro" id="IPR048295">
    <property type="entry name" value="DUF4785_C"/>
</dbReference>
<dbReference type="Gene3D" id="2.60.40.1930">
    <property type="match status" value="1"/>
</dbReference>
<dbReference type="RefSeq" id="WP_073272160.1">
    <property type="nucleotide sequence ID" value="NZ_FQVA01000001.1"/>
</dbReference>
<feature type="domain" description="DUF4785" evidence="3">
    <location>
        <begin position="287"/>
        <end position="380"/>
    </location>
</feature>
<dbReference type="Gene3D" id="2.60.120.1370">
    <property type="match status" value="1"/>
</dbReference>
<keyword evidence="1" id="KW-0732">Signal</keyword>